<feature type="signal peptide" evidence="2">
    <location>
        <begin position="1"/>
        <end position="27"/>
    </location>
</feature>
<dbReference type="AlphaFoldDB" id="A0A942UQC8"/>
<dbReference type="InterPro" id="IPR050490">
    <property type="entry name" value="Bact_solute-bd_prot1"/>
</dbReference>
<protein>
    <submittedName>
        <fullName evidence="3">Extracellular solute-binding protein</fullName>
    </submittedName>
</protein>
<dbReference type="PANTHER" id="PTHR43649">
    <property type="entry name" value="ARABINOSE-BINDING PROTEIN-RELATED"/>
    <property type="match status" value="1"/>
</dbReference>
<name>A0A942UQC8_9BACI</name>
<accession>A0A942UQC8</accession>
<evidence type="ECO:0000313" key="4">
    <source>
        <dbReference type="Proteomes" id="UP000676456"/>
    </source>
</evidence>
<feature type="chain" id="PRO_5039401278" evidence="2">
    <location>
        <begin position="28"/>
        <end position="425"/>
    </location>
</feature>
<evidence type="ECO:0000256" key="2">
    <source>
        <dbReference type="SAM" id="SignalP"/>
    </source>
</evidence>
<keyword evidence="2" id="KW-0732">Signal</keyword>
<reference evidence="3 4" key="1">
    <citation type="submission" date="2021-05" db="EMBL/GenBank/DDBJ databases">
        <title>Novel Bacillus species.</title>
        <authorList>
            <person name="Liu G."/>
        </authorList>
    </citation>
    <scope>NUCLEOTIDE SEQUENCE [LARGE SCALE GENOMIC DNA]</scope>
    <source>
        <strain evidence="3 4">FJAT-49682</strain>
    </source>
</reference>
<comment type="caution">
    <text evidence="3">The sequence shown here is derived from an EMBL/GenBank/DDBJ whole genome shotgun (WGS) entry which is preliminary data.</text>
</comment>
<dbReference type="RefSeq" id="WP_213098059.1">
    <property type="nucleotide sequence ID" value="NZ_JAGYPH010000002.1"/>
</dbReference>
<dbReference type="Proteomes" id="UP000676456">
    <property type="component" value="Unassembled WGS sequence"/>
</dbReference>
<dbReference type="InterPro" id="IPR006059">
    <property type="entry name" value="SBP"/>
</dbReference>
<dbReference type="Pfam" id="PF13416">
    <property type="entry name" value="SBP_bac_8"/>
    <property type="match status" value="1"/>
</dbReference>
<dbReference type="Gene3D" id="3.40.190.10">
    <property type="entry name" value="Periplasmic binding protein-like II"/>
    <property type="match status" value="1"/>
</dbReference>
<dbReference type="EMBL" id="JAGYPN010000002">
    <property type="protein sequence ID" value="MBS4223008.1"/>
    <property type="molecule type" value="Genomic_DNA"/>
</dbReference>
<evidence type="ECO:0000313" key="3">
    <source>
        <dbReference type="EMBL" id="MBS4223008.1"/>
    </source>
</evidence>
<organism evidence="3 4">
    <name type="scientific">Lederbergia citrea</name>
    <dbReference type="NCBI Taxonomy" id="2833581"/>
    <lineage>
        <taxon>Bacteria</taxon>
        <taxon>Bacillati</taxon>
        <taxon>Bacillota</taxon>
        <taxon>Bacilli</taxon>
        <taxon>Bacillales</taxon>
        <taxon>Bacillaceae</taxon>
        <taxon>Lederbergia</taxon>
    </lineage>
</organism>
<dbReference type="PANTHER" id="PTHR43649:SF32">
    <property type="entry name" value="SUGAR BINDING SECRETED PROTEIN"/>
    <property type="match status" value="1"/>
</dbReference>
<evidence type="ECO:0000256" key="1">
    <source>
        <dbReference type="SAM" id="MobiDB-lite"/>
    </source>
</evidence>
<dbReference type="PROSITE" id="PS51257">
    <property type="entry name" value="PROKAR_LIPOPROTEIN"/>
    <property type="match status" value="1"/>
</dbReference>
<sequence>MGKKKSFLKMFSLVLASLLLLVGIAGCSSSKESGGKGGKTKLTIWLWPGMGFEEQIKEYAKENDIEVDIQLSEFADVHSNLTTALAAGSGAPDISAVEVKGIDKVKGTPDHFHNLLDLGAEEVKDNYLDWKWQQALTPDGKHLLGLPTDIGPMAMVYRTDVFAEAGLPTDPEEVTQLIQTWDDFINVGKDIRAKAGKAMIPSAASLYSVMEGQDTQKYWDDKGNLIVETNPQIKKAFDYAAKAVEAKITADVEAFSTEWGAAMEKGDFAVQLAPAWMIGRIKETDTSGKWNIALMPEGSGNWGGSFLTIPKESKNQEEAYKLIKWLLSPEQQLATFKHFGNFPSTPGIYDDAALQDETDDFFSGAHVGKIYAEAAKKVTPVIEGPDSILVEEIMTDAVTRVEKGQEDAEKSWKTAMEELDRQLNR</sequence>
<keyword evidence="4" id="KW-1185">Reference proteome</keyword>
<feature type="region of interest" description="Disordered" evidence="1">
    <location>
        <begin position="404"/>
        <end position="425"/>
    </location>
</feature>
<dbReference type="SUPFAM" id="SSF53850">
    <property type="entry name" value="Periplasmic binding protein-like II"/>
    <property type="match status" value="1"/>
</dbReference>
<proteinExistence type="predicted"/>
<gene>
    <name evidence="3" type="ORF">KHA91_09665</name>
</gene>